<dbReference type="PANTHER" id="PTHR47723:SF24">
    <property type="entry name" value="RNASE H TYPE-1 DOMAIN-CONTAINING PROTEIN"/>
    <property type="match status" value="1"/>
</dbReference>
<dbReference type="InterPro" id="IPR044730">
    <property type="entry name" value="RNase_H-like_dom_plant"/>
</dbReference>
<dbReference type="PROSITE" id="PS50879">
    <property type="entry name" value="RNASE_H_1"/>
    <property type="match status" value="1"/>
</dbReference>
<dbReference type="CDD" id="cd06222">
    <property type="entry name" value="RNase_H_like"/>
    <property type="match status" value="1"/>
</dbReference>
<dbReference type="Proteomes" id="UP001054889">
    <property type="component" value="Unassembled WGS sequence"/>
</dbReference>
<evidence type="ECO:0000313" key="4">
    <source>
        <dbReference type="Proteomes" id="UP001054889"/>
    </source>
</evidence>
<reference evidence="3" key="1">
    <citation type="journal article" date="2018" name="DNA Res.">
        <title>Multiple hybrid de novo genome assembly of finger millet, an orphan allotetraploid crop.</title>
        <authorList>
            <person name="Hatakeyama M."/>
            <person name="Aluri S."/>
            <person name="Balachadran M.T."/>
            <person name="Sivarajan S.R."/>
            <person name="Patrignani A."/>
            <person name="Gruter S."/>
            <person name="Poveda L."/>
            <person name="Shimizu-Inatsugi R."/>
            <person name="Baeten J."/>
            <person name="Francoijs K.J."/>
            <person name="Nataraja K.N."/>
            <person name="Reddy Y.A.N."/>
            <person name="Phadnis S."/>
            <person name="Ravikumar R.L."/>
            <person name="Schlapbach R."/>
            <person name="Sreeman S.M."/>
            <person name="Shimizu K.K."/>
        </authorList>
    </citation>
    <scope>NUCLEOTIDE SEQUENCE</scope>
</reference>
<keyword evidence="4" id="KW-1185">Reference proteome</keyword>
<dbReference type="AlphaFoldDB" id="A0AAV5ES05"/>
<comment type="caution">
    <text evidence="3">The sequence shown here is derived from an EMBL/GenBank/DDBJ whole genome shotgun (WGS) entry which is preliminary data.</text>
</comment>
<accession>A0AAV5ES05</accession>
<evidence type="ECO:0000256" key="1">
    <source>
        <dbReference type="SAM" id="MobiDB-lite"/>
    </source>
</evidence>
<dbReference type="InterPro" id="IPR053151">
    <property type="entry name" value="RNase_H-like"/>
</dbReference>
<dbReference type="PANTHER" id="PTHR47723">
    <property type="entry name" value="OS05G0353850 PROTEIN"/>
    <property type="match status" value="1"/>
</dbReference>
<feature type="region of interest" description="Disordered" evidence="1">
    <location>
        <begin position="1"/>
        <end position="29"/>
    </location>
</feature>
<proteinExistence type="predicted"/>
<dbReference type="GO" id="GO:0003676">
    <property type="term" value="F:nucleic acid binding"/>
    <property type="evidence" value="ECO:0007669"/>
    <property type="project" value="InterPro"/>
</dbReference>
<evidence type="ECO:0000259" key="2">
    <source>
        <dbReference type="PROSITE" id="PS50879"/>
    </source>
</evidence>
<dbReference type="EMBL" id="BQKI01000078">
    <property type="protein sequence ID" value="GJN25401.1"/>
    <property type="molecule type" value="Genomic_DNA"/>
</dbReference>
<dbReference type="SUPFAM" id="SSF53098">
    <property type="entry name" value="Ribonuclease H-like"/>
    <property type="match status" value="1"/>
</dbReference>
<name>A0AAV5ES05_ELECO</name>
<organism evidence="3 4">
    <name type="scientific">Eleusine coracana subsp. coracana</name>
    <dbReference type="NCBI Taxonomy" id="191504"/>
    <lineage>
        <taxon>Eukaryota</taxon>
        <taxon>Viridiplantae</taxon>
        <taxon>Streptophyta</taxon>
        <taxon>Embryophyta</taxon>
        <taxon>Tracheophyta</taxon>
        <taxon>Spermatophyta</taxon>
        <taxon>Magnoliopsida</taxon>
        <taxon>Liliopsida</taxon>
        <taxon>Poales</taxon>
        <taxon>Poaceae</taxon>
        <taxon>PACMAD clade</taxon>
        <taxon>Chloridoideae</taxon>
        <taxon>Cynodonteae</taxon>
        <taxon>Eleusininae</taxon>
        <taxon>Eleusine</taxon>
    </lineage>
</organism>
<evidence type="ECO:0000313" key="3">
    <source>
        <dbReference type="EMBL" id="GJN25401.1"/>
    </source>
</evidence>
<dbReference type="InterPro" id="IPR012337">
    <property type="entry name" value="RNaseH-like_sf"/>
</dbReference>
<reference evidence="3" key="2">
    <citation type="submission" date="2021-12" db="EMBL/GenBank/DDBJ databases">
        <title>Resequencing data analysis of finger millet.</title>
        <authorList>
            <person name="Hatakeyama M."/>
            <person name="Aluri S."/>
            <person name="Balachadran M.T."/>
            <person name="Sivarajan S.R."/>
            <person name="Poveda L."/>
            <person name="Shimizu-Inatsugi R."/>
            <person name="Schlapbach R."/>
            <person name="Sreeman S.M."/>
            <person name="Shimizu K.K."/>
        </authorList>
    </citation>
    <scope>NUCLEOTIDE SEQUENCE</scope>
</reference>
<dbReference type="GO" id="GO:0004523">
    <property type="term" value="F:RNA-DNA hybrid ribonuclease activity"/>
    <property type="evidence" value="ECO:0007669"/>
    <property type="project" value="InterPro"/>
</dbReference>
<gene>
    <name evidence="3" type="primary">gb13223</name>
    <name evidence="3" type="ORF">PR202_gb13223</name>
</gene>
<sequence>MGEGGKQQIQASVGKKQKQTRENLKWEPPPLGWAKVNADGAYSQESGIGGAGVIIRDSTGKVLLSAWRVFFEGDSAEEVEARACQEGIDMAAEWIRGQVILESDCATVIQALKNKEPNRSALFFILGDILESCKSSPEVKFQAIRREQNCAAHELAQLAKHTTHTAMWCAQAPRCIEHLIAQDCNSYIG</sequence>
<feature type="domain" description="RNase H type-1" evidence="2">
    <location>
        <begin position="30"/>
        <end position="168"/>
    </location>
</feature>
<dbReference type="Gene3D" id="3.30.420.10">
    <property type="entry name" value="Ribonuclease H-like superfamily/Ribonuclease H"/>
    <property type="match status" value="1"/>
</dbReference>
<protein>
    <recommendedName>
        <fullName evidence="2">RNase H type-1 domain-containing protein</fullName>
    </recommendedName>
</protein>
<dbReference type="InterPro" id="IPR002156">
    <property type="entry name" value="RNaseH_domain"/>
</dbReference>
<dbReference type="InterPro" id="IPR036397">
    <property type="entry name" value="RNaseH_sf"/>
</dbReference>
<dbReference type="Pfam" id="PF13456">
    <property type="entry name" value="RVT_3"/>
    <property type="match status" value="1"/>
</dbReference>